<evidence type="ECO:0000313" key="8">
    <source>
        <dbReference type="EMBL" id="KAL3112474.1"/>
    </source>
</evidence>
<proteinExistence type="inferred from homology"/>
<dbReference type="InterPro" id="IPR006571">
    <property type="entry name" value="TLDc_dom"/>
</dbReference>
<feature type="compositionally biased region" description="Basic and acidic residues" evidence="5">
    <location>
        <begin position="372"/>
        <end position="383"/>
    </location>
</feature>
<keyword evidence="9" id="KW-1185">Reference proteome</keyword>
<organism evidence="8 9">
    <name type="scientific">Heterodera trifolii</name>
    <dbReference type="NCBI Taxonomy" id="157864"/>
    <lineage>
        <taxon>Eukaryota</taxon>
        <taxon>Metazoa</taxon>
        <taxon>Ecdysozoa</taxon>
        <taxon>Nematoda</taxon>
        <taxon>Chromadorea</taxon>
        <taxon>Rhabditida</taxon>
        <taxon>Tylenchina</taxon>
        <taxon>Tylenchomorpha</taxon>
        <taxon>Tylenchoidea</taxon>
        <taxon>Heteroderidae</taxon>
        <taxon>Heteroderinae</taxon>
        <taxon>Heterodera</taxon>
    </lineage>
</organism>
<accession>A0ABD2LBD5</accession>
<sequence>MFRIIDRRIRSASSKFERLENSAEMVLARAQKSAVRSLSLRCSKSRKERSKSENKEAETEADGNNVIGGSEKSRTLLGLLSPQSWTIDTANTSKQRAEFKEEDKRMEESGRREMNYIEVQITDTLEGIAAAHDCTIGGLVKLNKLTSRMVFPGQKLLVPSVFSSEGETKNKNGCATDEKHGKGEHKTIKGGLILRKSPMGNCRHSKKVLNCEMKMLSVSLPPTPLFRLSSVFFLPTESVQKGPGQAVRTLSSAETSPIHHGRKGQRQSNAELGRMASELDTDDQECIQRFLKTRVKQITESDGTILGTLLVTPNCLMFDPDPDHPLVRENGSDLYGMVANMEDIVSVTVYKNISSLTGGKLNRTKDIFDPKNLMRGETRKESDADSQLRQNSENEKESGEQRNRSDSKLVPKSACSKDGQFVGMEEEGHPLVYGTSAGGLLLGHLMDERKTAVLSTGSIGSSPSSSEQQLPCINEENEVNRMKRSERTQEHPGRVGFDCKRRTVSDMHCHQRSTTFGSEDPENDNCSTPLFHSDQFKSLKKTTQQSNSLDLQPLMETEKHRQSQTESAYDHTFHPETGTNRLRNDDQTNQQRRSPSPASPFSRYSPGMARKSFGKLGRTLSAKATSIRGTVQSGAQSVAHEVVSHTLSAADHIQSGIQNGAKMVASVPGSIMNVSTELLQEGQNGVKEVVDQLKALGEPGEQSDRSPLSIKREKSLATLETLCQRTQQAREQSVQLAYDTGFVLGAEEAPVLFGEHGKSDESRPIGTPPEPPFYMVVRIDRRKKRKQKTVLVQKANLTEIGASTESNSASVFASNLAAAELLQDEANAFGNKRKREFWFAIPQSRVDAIYYFLLQWSPQKYGKEKASTADETNESSQLEEGETTMSSSKLASAGTSATKHLGGFVVLEGDVDASLTGEKPTSHFANLDREWEVVTVRELCRRLSLDDSLEPSEMPLPEGALHSQLLDEFMIRQIIDILPPRAEGYPWVQIYNSEKHGFSLTTLYRRMAEWDEEMSPVLLVVRDVNGHVFGAVSSGALKPCDHYYGTGDSSLLFRFTGEFPHTRELRTFTWTGENQFFVNATRESLSFGAGGGHFGLWLDADLNHGRSQKCATFDNEPLAGGQEEDFIVQFVEVFGFCMT</sequence>
<feature type="region of interest" description="Disordered" evidence="5">
    <location>
        <begin position="39"/>
        <end position="69"/>
    </location>
</feature>
<feature type="compositionally biased region" description="Acidic residues" evidence="5">
    <location>
        <begin position="871"/>
        <end position="882"/>
    </location>
</feature>
<evidence type="ECO:0000259" key="6">
    <source>
        <dbReference type="PROSITE" id="PS51782"/>
    </source>
</evidence>
<feature type="region of interest" description="Disordered" evidence="5">
    <location>
        <begin position="865"/>
        <end position="891"/>
    </location>
</feature>
<comment type="subcellular location">
    <subcellularLocation>
        <location evidence="1">Mitochondrion</location>
    </subcellularLocation>
</comment>
<name>A0ABD2LBD5_9BILA</name>
<feature type="compositionally biased region" description="Low complexity" evidence="5">
    <location>
        <begin position="592"/>
        <end position="606"/>
    </location>
</feature>
<comment type="caution">
    <text evidence="8">The sequence shown here is derived from an EMBL/GenBank/DDBJ whole genome shotgun (WGS) entry which is preliminary data.</text>
</comment>
<keyword evidence="3" id="KW-0496">Mitochondrion</keyword>
<dbReference type="Gene3D" id="3.10.350.10">
    <property type="entry name" value="LysM domain"/>
    <property type="match status" value="1"/>
</dbReference>
<gene>
    <name evidence="8" type="ORF">niasHT_015959</name>
</gene>
<evidence type="ECO:0000256" key="5">
    <source>
        <dbReference type="SAM" id="MobiDB-lite"/>
    </source>
</evidence>
<protein>
    <recommendedName>
        <fullName evidence="4">Oxidation resistance protein 1</fullName>
    </recommendedName>
</protein>
<dbReference type="InterPro" id="IPR018392">
    <property type="entry name" value="LysM"/>
</dbReference>
<evidence type="ECO:0000313" key="9">
    <source>
        <dbReference type="Proteomes" id="UP001620626"/>
    </source>
</evidence>
<feature type="domain" description="LysM" evidence="6">
    <location>
        <begin position="115"/>
        <end position="158"/>
    </location>
</feature>
<dbReference type="Proteomes" id="UP001620626">
    <property type="component" value="Unassembled WGS sequence"/>
</dbReference>
<feature type="compositionally biased region" description="Basic and acidic residues" evidence="5">
    <location>
        <begin position="556"/>
        <end position="574"/>
    </location>
</feature>
<dbReference type="SMART" id="SM00257">
    <property type="entry name" value="LysM"/>
    <property type="match status" value="1"/>
</dbReference>
<feature type="region of interest" description="Disordered" evidence="5">
    <location>
        <begin position="372"/>
        <end position="414"/>
    </location>
</feature>
<dbReference type="Pfam" id="PF01476">
    <property type="entry name" value="LysM"/>
    <property type="match status" value="1"/>
</dbReference>
<comment type="similarity">
    <text evidence="2">Belongs to the OXR1 family.</text>
</comment>
<evidence type="ECO:0000259" key="7">
    <source>
        <dbReference type="PROSITE" id="PS51886"/>
    </source>
</evidence>
<dbReference type="SUPFAM" id="SSF54106">
    <property type="entry name" value="LysM domain"/>
    <property type="match status" value="1"/>
</dbReference>
<feature type="compositionally biased region" description="Polar residues" evidence="5">
    <location>
        <begin position="577"/>
        <end position="591"/>
    </location>
</feature>
<dbReference type="PROSITE" id="PS51782">
    <property type="entry name" value="LYSM"/>
    <property type="match status" value="1"/>
</dbReference>
<evidence type="ECO:0000256" key="4">
    <source>
        <dbReference type="ARBA" id="ARBA00040604"/>
    </source>
</evidence>
<evidence type="ECO:0000256" key="1">
    <source>
        <dbReference type="ARBA" id="ARBA00004173"/>
    </source>
</evidence>
<dbReference type="SMART" id="SM00584">
    <property type="entry name" value="TLDc"/>
    <property type="match status" value="1"/>
</dbReference>
<dbReference type="PROSITE" id="PS51886">
    <property type="entry name" value="TLDC"/>
    <property type="match status" value="1"/>
</dbReference>
<dbReference type="PANTHER" id="PTHR23354">
    <property type="entry name" value="NUCLEOLAR PROTEIN 7/ESTROGEN RECEPTOR COACTIVATOR-RELATED"/>
    <property type="match status" value="1"/>
</dbReference>
<dbReference type="Pfam" id="PF07534">
    <property type="entry name" value="TLD"/>
    <property type="match status" value="1"/>
</dbReference>
<dbReference type="CDD" id="cd00118">
    <property type="entry name" value="LysM"/>
    <property type="match status" value="1"/>
</dbReference>
<dbReference type="AlphaFoldDB" id="A0ABD2LBD5"/>
<dbReference type="GO" id="GO:0005739">
    <property type="term" value="C:mitochondrion"/>
    <property type="evidence" value="ECO:0007669"/>
    <property type="project" value="UniProtKB-SubCell"/>
</dbReference>
<evidence type="ECO:0000256" key="2">
    <source>
        <dbReference type="ARBA" id="ARBA00009540"/>
    </source>
</evidence>
<feature type="compositionally biased region" description="Polar residues" evidence="5">
    <location>
        <begin position="541"/>
        <end position="550"/>
    </location>
</feature>
<dbReference type="PANTHER" id="PTHR23354:SF62">
    <property type="entry name" value="MUSTARD, ISOFORM V"/>
    <property type="match status" value="1"/>
</dbReference>
<dbReference type="EMBL" id="JBICBT010000469">
    <property type="protein sequence ID" value="KAL3112474.1"/>
    <property type="molecule type" value="Genomic_DNA"/>
</dbReference>
<reference evidence="8 9" key="1">
    <citation type="submission" date="2024-10" db="EMBL/GenBank/DDBJ databases">
        <authorList>
            <person name="Kim D."/>
        </authorList>
    </citation>
    <scope>NUCLEOTIDE SEQUENCE [LARGE SCALE GENOMIC DNA]</scope>
    <source>
        <strain evidence="8">BH-2024</strain>
    </source>
</reference>
<dbReference type="InterPro" id="IPR036779">
    <property type="entry name" value="LysM_dom_sf"/>
</dbReference>
<feature type="domain" description="TLDc" evidence="7">
    <location>
        <begin position="964"/>
        <end position="1137"/>
    </location>
</feature>
<feature type="compositionally biased region" description="Basic and acidic residues" evidence="5">
    <location>
        <begin position="392"/>
        <end position="409"/>
    </location>
</feature>
<evidence type="ECO:0000256" key="3">
    <source>
        <dbReference type="ARBA" id="ARBA00023128"/>
    </source>
</evidence>
<feature type="region of interest" description="Disordered" evidence="5">
    <location>
        <begin position="539"/>
        <end position="611"/>
    </location>
</feature>